<dbReference type="InterPro" id="IPR006680">
    <property type="entry name" value="Amidohydro-rel"/>
</dbReference>
<accession>A0A1N6H0F2</accession>
<dbReference type="Gene3D" id="3.20.20.140">
    <property type="entry name" value="Metal-dependent hydrolases"/>
    <property type="match status" value="1"/>
</dbReference>
<dbReference type="InterPro" id="IPR032465">
    <property type="entry name" value="ACMSD"/>
</dbReference>
<protein>
    <recommendedName>
        <fullName evidence="3">Amidohydrolase-related domain-containing protein</fullName>
    </recommendedName>
</protein>
<feature type="chain" id="PRO_5012071231" description="Amidohydrolase-related domain-containing protein" evidence="2">
    <location>
        <begin position="36"/>
        <end position="311"/>
    </location>
</feature>
<dbReference type="Proteomes" id="UP000185003">
    <property type="component" value="Unassembled WGS sequence"/>
</dbReference>
<gene>
    <name evidence="4" type="ORF">SAMN04488055_3099</name>
</gene>
<dbReference type="SUPFAM" id="SSF51556">
    <property type="entry name" value="Metallo-dependent hydrolases"/>
    <property type="match status" value="1"/>
</dbReference>
<keyword evidence="2" id="KW-0732">Signal</keyword>
<dbReference type="PROSITE" id="PS51318">
    <property type="entry name" value="TAT"/>
    <property type="match status" value="1"/>
</dbReference>
<dbReference type="GO" id="GO:0005737">
    <property type="term" value="C:cytoplasm"/>
    <property type="evidence" value="ECO:0007669"/>
    <property type="project" value="TreeGrafter"/>
</dbReference>
<dbReference type="InterPro" id="IPR032466">
    <property type="entry name" value="Metal_Hydrolase"/>
</dbReference>
<evidence type="ECO:0000313" key="4">
    <source>
        <dbReference type="EMBL" id="SIO13239.1"/>
    </source>
</evidence>
<dbReference type="EMBL" id="FSRA01000001">
    <property type="protein sequence ID" value="SIO13239.1"/>
    <property type="molecule type" value="Genomic_DNA"/>
</dbReference>
<dbReference type="GO" id="GO:0016787">
    <property type="term" value="F:hydrolase activity"/>
    <property type="evidence" value="ECO:0007669"/>
    <property type="project" value="InterPro"/>
</dbReference>
<dbReference type="GO" id="GO:0019748">
    <property type="term" value="P:secondary metabolic process"/>
    <property type="evidence" value="ECO:0007669"/>
    <property type="project" value="TreeGrafter"/>
</dbReference>
<reference evidence="4 5" key="1">
    <citation type="submission" date="2016-11" db="EMBL/GenBank/DDBJ databases">
        <authorList>
            <person name="Jaros S."/>
            <person name="Januszkiewicz K."/>
            <person name="Wedrychowicz H."/>
        </authorList>
    </citation>
    <scope>NUCLEOTIDE SEQUENCE [LARGE SCALE GENOMIC DNA]</scope>
    <source>
        <strain evidence="4 5">DSM 24787</strain>
    </source>
</reference>
<name>A0A1N6H0F2_9BACT</name>
<dbReference type="Pfam" id="PF04909">
    <property type="entry name" value="Amidohydro_2"/>
    <property type="match status" value="1"/>
</dbReference>
<feature type="domain" description="Amidohydrolase-related" evidence="3">
    <location>
        <begin position="98"/>
        <end position="298"/>
    </location>
</feature>
<organism evidence="4 5">
    <name type="scientific">Chitinophaga niabensis</name>
    <dbReference type="NCBI Taxonomy" id="536979"/>
    <lineage>
        <taxon>Bacteria</taxon>
        <taxon>Pseudomonadati</taxon>
        <taxon>Bacteroidota</taxon>
        <taxon>Chitinophagia</taxon>
        <taxon>Chitinophagales</taxon>
        <taxon>Chitinophagaceae</taxon>
        <taxon>Chitinophaga</taxon>
    </lineage>
</organism>
<dbReference type="STRING" id="536979.SAMN04488055_3099"/>
<feature type="signal peptide" evidence="2">
    <location>
        <begin position="1"/>
        <end position="35"/>
    </location>
</feature>
<dbReference type="GO" id="GO:0016831">
    <property type="term" value="F:carboxy-lyase activity"/>
    <property type="evidence" value="ECO:0007669"/>
    <property type="project" value="InterPro"/>
</dbReference>
<keyword evidence="5" id="KW-1185">Reference proteome</keyword>
<sequence>MSNSMNRRNFVRNMATSASGIILGGSMLAAADATAAVPPSSPEGRIRKMLGYRKLDAHVHLGLSADLPEVNVDFADRLAIDKMFLSKPVTRGLGTPDEFRACNDVILAAMKKYPNKLAGMLTLNPQYGKESLEEIKRCVGEGMIGVKVYYQVKINDPLFYPIVEKLIDLKMIMLMHAEATLGIAGYRMKYDQKIKPQVSLPENFVEIAARYPEAMFQYAHTGGGPDWEYACKCLRNSPNVYVDVSGSNNENNMVEFAVATLGIDRVFFGSDNMYYQSVGKIMDARLTEEQKKKIFFDNYNNILKKGGYHVN</sequence>
<evidence type="ECO:0000256" key="1">
    <source>
        <dbReference type="ARBA" id="ARBA00023239"/>
    </source>
</evidence>
<keyword evidence="1" id="KW-0456">Lyase</keyword>
<dbReference type="PANTHER" id="PTHR21240:SF28">
    <property type="entry name" value="ISO-OROTATE DECARBOXYLASE (EUROFUNG)"/>
    <property type="match status" value="1"/>
</dbReference>
<dbReference type="PANTHER" id="PTHR21240">
    <property type="entry name" value="2-AMINO-3-CARBOXYLMUCONATE-6-SEMIALDEHYDE DECARBOXYLASE"/>
    <property type="match status" value="1"/>
</dbReference>
<proteinExistence type="predicted"/>
<dbReference type="RefSeq" id="WP_234979679.1">
    <property type="nucleotide sequence ID" value="NZ_FSRA01000001.1"/>
</dbReference>
<evidence type="ECO:0000259" key="3">
    <source>
        <dbReference type="Pfam" id="PF04909"/>
    </source>
</evidence>
<evidence type="ECO:0000256" key="2">
    <source>
        <dbReference type="SAM" id="SignalP"/>
    </source>
</evidence>
<dbReference type="AlphaFoldDB" id="A0A1N6H0F2"/>
<dbReference type="InterPro" id="IPR006311">
    <property type="entry name" value="TAT_signal"/>
</dbReference>
<evidence type="ECO:0000313" key="5">
    <source>
        <dbReference type="Proteomes" id="UP000185003"/>
    </source>
</evidence>